<organism evidence="1 2">
    <name type="scientific">Diphasiastrum complanatum</name>
    <name type="common">Issler's clubmoss</name>
    <name type="synonym">Lycopodium complanatum</name>
    <dbReference type="NCBI Taxonomy" id="34168"/>
    <lineage>
        <taxon>Eukaryota</taxon>
        <taxon>Viridiplantae</taxon>
        <taxon>Streptophyta</taxon>
        <taxon>Embryophyta</taxon>
        <taxon>Tracheophyta</taxon>
        <taxon>Lycopodiopsida</taxon>
        <taxon>Lycopodiales</taxon>
        <taxon>Lycopodiaceae</taxon>
        <taxon>Lycopodioideae</taxon>
        <taxon>Diphasiastrum</taxon>
    </lineage>
</organism>
<gene>
    <name evidence="1" type="ORF">O6H91_16G022200</name>
</gene>
<dbReference type="Proteomes" id="UP001162992">
    <property type="component" value="Chromosome 16"/>
</dbReference>
<dbReference type="EMBL" id="CM055107">
    <property type="protein sequence ID" value="KAJ7526763.1"/>
    <property type="molecule type" value="Genomic_DNA"/>
</dbReference>
<comment type="caution">
    <text evidence="1">The sequence shown here is derived from an EMBL/GenBank/DDBJ whole genome shotgun (WGS) entry which is preliminary data.</text>
</comment>
<proteinExistence type="predicted"/>
<evidence type="ECO:0000313" key="2">
    <source>
        <dbReference type="Proteomes" id="UP001162992"/>
    </source>
</evidence>
<protein>
    <submittedName>
        <fullName evidence="1">Uncharacterized protein</fullName>
    </submittedName>
</protein>
<sequence length="115" mass="12513">MARTILATATPSPIGPLLILCLVVFIWVMPWYFSHDSGAGEAETLPLLPSLPLAPVVLVPVALLILLQFISTPRKTILSSLFEASLARSTLLLGGTLVLLLGLIWLHSTWQSIWE</sequence>
<name>A0ACC2BAH8_DIPCM</name>
<reference evidence="2" key="1">
    <citation type="journal article" date="2024" name="Proc. Natl. Acad. Sci. U.S.A.">
        <title>Extraordinary preservation of gene collinearity over three hundred million years revealed in homosporous lycophytes.</title>
        <authorList>
            <person name="Li C."/>
            <person name="Wickell D."/>
            <person name="Kuo L.Y."/>
            <person name="Chen X."/>
            <person name="Nie B."/>
            <person name="Liao X."/>
            <person name="Peng D."/>
            <person name="Ji J."/>
            <person name="Jenkins J."/>
            <person name="Williams M."/>
            <person name="Shu S."/>
            <person name="Plott C."/>
            <person name="Barry K."/>
            <person name="Rajasekar S."/>
            <person name="Grimwood J."/>
            <person name="Han X."/>
            <person name="Sun S."/>
            <person name="Hou Z."/>
            <person name="He W."/>
            <person name="Dai G."/>
            <person name="Sun C."/>
            <person name="Schmutz J."/>
            <person name="Leebens-Mack J.H."/>
            <person name="Li F.W."/>
            <person name="Wang L."/>
        </authorList>
    </citation>
    <scope>NUCLEOTIDE SEQUENCE [LARGE SCALE GENOMIC DNA]</scope>
    <source>
        <strain evidence="2">cv. PW_Plant_1</strain>
    </source>
</reference>
<evidence type="ECO:0000313" key="1">
    <source>
        <dbReference type="EMBL" id="KAJ7526763.1"/>
    </source>
</evidence>
<accession>A0ACC2BAH8</accession>
<keyword evidence="2" id="KW-1185">Reference proteome</keyword>